<evidence type="ECO:0000313" key="3">
    <source>
        <dbReference type="Proteomes" id="UP000035996"/>
    </source>
</evidence>
<evidence type="ECO:0000313" key="2">
    <source>
        <dbReference type="EMBL" id="KMM39283.1"/>
    </source>
</evidence>
<protein>
    <submittedName>
        <fullName evidence="2">Uncharacterized protein</fullName>
    </submittedName>
</protein>
<reference evidence="2" key="1">
    <citation type="submission" date="2015-06" db="EMBL/GenBank/DDBJ databases">
        <authorList>
            <person name="Liu B."/>
            <person name="Wang J."/>
            <person name="Zhu Y."/>
            <person name="Liu G."/>
            <person name="Chen Q."/>
            <person name="Zheng C."/>
            <person name="Che J."/>
            <person name="Ge C."/>
            <person name="Shi H."/>
            <person name="Pan Z."/>
            <person name="Liu X."/>
        </authorList>
    </citation>
    <scope>NUCLEOTIDE SEQUENCE [LARGE SCALE GENOMIC DNA]</scope>
    <source>
        <strain evidence="2">DSM 16346</strain>
    </source>
</reference>
<feature type="transmembrane region" description="Helical" evidence="1">
    <location>
        <begin position="7"/>
        <end position="26"/>
    </location>
</feature>
<feature type="transmembrane region" description="Helical" evidence="1">
    <location>
        <begin position="62"/>
        <end position="80"/>
    </location>
</feature>
<keyword evidence="1" id="KW-1133">Transmembrane helix</keyword>
<gene>
    <name evidence="2" type="ORF">AB986_08730</name>
</gene>
<sequence>MKEYIHYVSGYCGYFLLAFVSVRLIMNNDLTGNIMTWIGLILLIIYVEFMEKKSGKPKHSRLIKFVLSVVFLLVSLDYAYGLF</sequence>
<proteinExistence type="predicted"/>
<keyword evidence="3" id="KW-1185">Reference proteome</keyword>
<dbReference type="EMBL" id="LELK01000001">
    <property type="protein sequence ID" value="KMM39283.1"/>
    <property type="molecule type" value="Genomic_DNA"/>
</dbReference>
<keyword evidence="1" id="KW-0472">Membrane</keyword>
<comment type="caution">
    <text evidence="2">The sequence shown here is derived from an EMBL/GenBank/DDBJ whole genome shotgun (WGS) entry which is preliminary data.</text>
</comment>
<accession>A0A0J6D1W5</accession>
<name>A0A0J6D1W5_9BACL</name>
<evidence type="ECO:0000256" key="1">
    <source>
        <dbReference type="SAM" id="Phobius"/>
    </source>
</evidence>
<dbReference type="Proteomes" id="UP000035996">
    <property type="component" value="Unassembled WGS sequence"/>
</dbReference>
<feature type="transmembrane region" description="Helical" evidence="1">
    <location>
        <begin position="32"/>
        <end position="50"/>
    </location>
</feature>
<dbReference type="AlphaFoldDB" id="A0A0J6D1W5"/>
<organism evidence="2 3">
    <name type="scientific">Guptibacillus hwajinpoensis</name>
    <dbReference type="NCBI Taxonomy" id="208199"/>
    <lineage>
        <taxon>Bacteria</taxon>
        <taxon>Bacillati</taxon>
        <taxon>Bacillota</taxon>
        <taxon>Bacilli</taxon>
        <taxon>Bacillales</taxon>
        <taxon>Guptibacillaceae</taxon>
        <taxon>Guptibacillus</taxon>
    </lineage>
</organism>
<keyword evidence="1" id="KW-0812">Transmembrane</keyword>